<dbReference type="RefSeq" id="WP_075080224.1">
    <property type="nucleotide sequence ID" value="NZ_BDCO01000002.1"/>
</dbReference>
<comment type="caution">
    <text evidence="8">The sequence shown here is derived from an EMBL/GenBank/DDBJ whole genome shotgun (WGS) entry which is preliminary data.</text>
</comment>
<dbReference type="EMBL" id="BDCO01000002">
    <property type="protein sequence ID" value="GAT34608.1"/>
    <property type="molecule type" value="Genomic_DNA"/>
</dbReference>
<organism evidence="8 9">
    <name type="scientific">Terrimicrobium sacchariphilum</name>
    <dbReference type="NCBI Taxonomy" id="690879"/>
    <lineage>
        <taxon>Bacteria</taxon>
        <taxon>Pseudomonadati</taxon>
        <taxon>Verrucomicrobiota</taxon>
        <taxon>Terrimicrobiia</taxon>
        <taxon>Terrimicrobiales</taxon>
        <taxon>Terrimicrobiaceae</taxon>
        <taxon>Terrimicrobium</taxon>
    </lineage>
</organism>
<dbReference type="Proteomes" id="UP000076023">
    <property type="component" value="Unassembled WGS sequence"/>
</dbReference>
<evidence type="ECO:0000256" key="1">
    <source>
        <dbReference type="ARBA" id="ARBA00001526"/>
    </source>
</evidence>
<dbReference type="GO" id="GO:0071555">
    <property type="term" value="P:cell wall organization"/>
    <property type="evidence" value="ECO:0007669"/>
    <property type="project" value="TreeGrafter"/>
</dbReference>
<feature type="domain" description="Penicillin-binding protein transpeptidase" evidence="7">
    <location>
        <begin position="44"/>
        <end position="238"/>
    </location>
</feature>
<evidence type="ECO:0000256" key="6">
    <source>
        <dbReference type="ARBA" id="ARBA00023251"/>
    </source>
</evidence>
<dbReference type="GO" id="GO:0005886">
    <property type="term" value="C:plasma membrane"/>
    <property type="evidence" value="ECO:0007669"/>
    <property type="project" value="TreeGrafter"/>
</dbReference>
<dbReference type="PANTHER" id="PTHR30627">
    <property type="entry name" value="PEPTIDOGLYCAN D,D-TRANSPEPTIDASE"/>
    <property type="match status" value="1"/>
</dbReference>
<dbReference type="SUPFAM" id="SSF56601">
    <property type="entry name" value="beta-lactamase/transpeptidase-like"/>
    <property type="match status" value="1"/>
</dbReference>
<dbReference type="GO" id="GO:0008658">
    <property type="term" value="F:penicillin binding"/>
    <property type="evidence" value="ECO:0007669"/>
    <property type="project" value="InterPro"/>
</dbReference>
<dbReference type="AlphaFoldDB" id="A0A146GDL2"/>
<proteinExistence type="inferred from homology"/>
<name>A0A146GDL2_TERSA</name>
<gene>
    <name evidence="8" type="ORF">TSACC_23040</name>
</gene>
<evidence type="ECO:0000256" key="5">
    <source>
        <dbReference type="ARBA" id="ARBA00022801"/>
    </source>
</evidence>
<dbReference type="InterPro" id="IPR012338">
    <property type="entry name" value="Beta-lactam/transpept-like"/>
</dbReference>
<dbReference type="InterPro" id="IPR001460">
    <property type="entry name" value="PCN-bd_Tpept"/>
</dbReference>
<comment type="catalytic activity">
    <reaction evidence="1">
        <text>a beta-lactam + H2O = a substituted beta-amino acid</text>
        <dbReference type="Rhea" id="RHEA:20401"/>
        <dbReference type="ChEBI" id="CHEBI:15377"/>
        <dbReference type="ChEBI" id="CHEBI:35627"/>
        <dbReference type="ChEBI" id="CHEBI:140347"/>
        <dbReference type="EC" id="3.5.2.6"/>
    </reaction>
</comment>
<dbReference type="Gene3D" id="3.40.710.10">
    <property type="entry name" value="DD-peptidase/beta-lactamase superfamily"/>
    <property type="match status" value="1"/>
</dbReference>
<evidence type="ECO:0000313" key="8">
    <source>
        <dbReference type="EMBL" id="GAT34608.1"/>
    </source>
</evidence>
<protein>
    <recommendedName>
        <fullName evidence="3">beta-lactamase</fullName>
        <ecNumber evidence="3">3.5.2.6</ecNumber>
    </recommendedName>
</protein>
<sequence length="255" mass="27377">MLALLLVAASLLPLPSGLIDKAFHGRSGAYVQIDVQTGARYESDARASAVKVAPCSTFKIWNSAIGLQLGLVASPDAPFWKWDGVKRDVAPGWNQDQTLRSAFAVSCVPAYQALARQIGKVRMQEWLDRLGYGDRDISSGVDVFWLPAPNRKTILLSAVEQAELTARLARGDVPFSTRTQAELKEVMKVQSTAKGTLYGKTGTGTDRGTRIGWFVGYVVSGGKTNAFACRLEGDGVMGTDARKAVESILAGQGLL</sequence>
<dbReference type="EC" id="3.5.2.6" evidence="3"/>
<dbReference type="Pfam" id="PF00905">
    <property type="entry name" value="Transpeptidase"/>
    <property type="match status" value="1"/>
</dbReference>
<evidence type="ECO:0000259" key="7">
    <source>
        <dbReference type="Pfam" id="PF00905"/>
    </source>
</evidence>
<accession>A0A146GDL2</accession>
<dbReference type="PANTHER" id="PTHR30627:SF6">
    <property type="entry name" value="BETA-LACTAMASE YBXI-RELATED"/>
    <property type="match status" value="1"/>
</dbReference>
<evidence type="ECO:0000256" key="2">
    <source>
        <dbReference type="ARBA" id="ARBA00007898"/>
    </source>
</evidence>
<keyword evidence="6" id="KW-0046">Antibiotic resistance</keyword>
<evidence type="ECO:0000256" key="3">
    <source>
        <dbReference type="ARBA" id="ARBA00012865"/>
    </source>
</evidence>
<evidence type="ECO:0000313" key="9">
    <source>
        <dbReference type="Proteomes" id="UP000076023"/>
    </source>
</evidence>
<evidence type="ECO:0000256" key="4">
    <source>
        <dbReference type="ARBA" id="ARBA00022729"/>
    </source>
</evidence>
<comment type="similarity">
    <text evidence="2">Belongs to the class-D beta-lactamase family.</text>
</comment>
<dbReference type="OrthoDB" id="9762883at2"/>
<dbReference type="GO" id="GO:0046677">
    <property type="term" value="P:response to antibiotic"/>
    <property type="evidence" value="ECO:0007669"/>
    <property type="project" value="UniProtKB-KW"/>
</dbReference>
<keyword evidence="4" id="KW-0732">Signal</keyword>
<dbReference type="GO" id="GO:0008800">
    <property type="term" value="F:beta-lactamase activity"/>
    <property type="evidence" value="ECO:0007669"/>
    <property type="project" value="UniProtKB-EC"/>
</dbReference>
<dbReference type="InParanoid" id="A0A146GDL2"/>
<dbReference type="STRING" id="690879.TSACC_23040"/>
<keyword evidence="9" id="KW-1185">Reference proteome</keyword>
<dbReference type="InterPro" id="IPR050515">
    <property type="entry name" value="Beta-lactam/transpept"/>
</dbReference>
<keyword evidence="5" id="KW-0378">Hydrolase</keyword>
<reference evidence="9" key="1">
    <citation type="journal article" date="2017" name="Genome Announc.">
        <title>Draft Genome Sequence of Terrimicrobium sacchariphilum NM-5T, a Facultative Anaerobic Soil Bacterium of the Class Spartobacteria.</title>
        <authorList>
            <person name="Qiu Y.L."/>
            <person name="Tourlousse D.M."/>
            <person name="Matsuura N."/>
            <person name="Ohashi A."/>
            <person name="Sekiguchi Y."/>
        </authorList>
    </citation>
    <scope>NUCLEOTIDE SEQUENCE [LARGE SCALE GENOMIC DNA]</scope>
    <source>
        <strain evidence="9">NM-5</strain>
    </source>
</reference>